<keyword evidence="3" id="KW-1185">Reference proteome</keyword>
<protein>
    <submittedName>
        <fullName evidence="2">Uncharacterized protein</fullName>
    </submittedName>
</protein>
<reference evidence="2 3" key="1">
    <citation type="journal article" date="2014" name="PLoS Genet.">
        <title>Phylogenetically driven sequencing of extremely halophilic archaea reveals strategies for static and dynamic osmo-response.</title>
        <authorList>
            <person name="Becker E.A."/>
            <person name="Seitzer P.M."/>
            <person name="Tritt A."/>
            <person name="Larsen D."/>
            <person name="Krusor M."/>
            <person name="Yao A.I."/>
            <person name="Wu D."/>
            <person name="Madern D."/>
            <person name="Eisen J.A."/>
            <person name="Darling A.E."/>
            <person name="Facciotti M.T."/>
        </authorList>
    </citation>
    <scope>NUCLEOTIDE SEQUENCE [LARGE SCALE GENOMIC DNA]</scope>
    <source>
        <strain evidence="2 3">DSM 12278</strain>
    </source>
</reference>
<dbReference type="PATRIC" id="fig|29540.5.peg.1807"/>
<dbReference type="AlphaFoldDB" id="M0ATC8"/>
<name>M0ATC8_NATA1</name>
<keyword evidence="1" id="KW-1133">Transmembrane helix</keyword>
<organism evidence="2 3">
    <name type="scientific">Natrialba asiatica (strain ATCC 700177 / DSM 12278 / JCM 9576 / FERM P-10747 / NBRC 102637 / 172P1)</name>
    <dbReference type="NCBI Taxonomy" id="29540"/>
    <lineage>
        <taxon>Archaea</taxon>
        <taxon>Methanobacteriati</taxon>
        <taxon>Methanobacteriota</taxon>
        <taxon>Stenosarchaea group</taxon>
        <taxon>Halobacteria</taxon>
        <taxon>Halobacteriales</taxon>
        <taxon>Natrialbaceae</taxon>
        <taxon>Natrialba</taxon>
    </lineage>
</organism>
<proteinExistence type="predicted"/>
<comment type="caution">
    <text evidence="2">The sequence shown here is derived from an EMBL/GenBank/DDBJ whole genome shotgun (WGS) entry which is preliminary data.</text>
</comment>
<evidence type="ECO:0000313" key="2">
    <source>
        <dbReference type="EMBL" id="ELZ01961.1"/>
    </source>
</evidence>
<dbReference type="Proteomes" id="UP000011554">
    <property type="component" value="Unassembled WGS sequence"/>
</dbReference>
<sequence>MSTKVSDSTGYVPNPQMSAFGYVMAAVLAVLLLPALPIIVLAWILWRVFFAEEPVESSYKDWRTETQNQ</sequence>
<dbReference type="RefSeq" id="WP_006108804.1">
    <property type="nucleotide sequence ID" value="NZ_AOIO01000022.1"/>
</dbReference>
<feature type="transmembrane region" description="Helical" evidence="1">
    <location>
        <begin position="20"/>
        <end position="46"/>
    </location>
</feature>
<dbReference type="InterPro" id="IPR055957">
    <property type="entry name" value="DUF7535"/>
</dbReference>
<dbReference type="Pfam" id="PF24379">
    <property type="entry name" value="DUF7535"/>
    <property type="match status" value="1"/>
</dbReference>
<gene>
    <name evidence="2" type="ORF">C481_08858</name>
</gene>
<keyword evidence="1" id="KW-0812">Transmembrane</keyword>
<accession>M0ATC8</accession>
<dbReference type="EMBL" id="AOIO01000022">
    <property type="protein sequence ID" value="ELZ01961.1"/>
    <property type="molecule type" value="Genomic_DNA"/>
</dbReference>
<dbReference type="eggNOG" id="arCOG09162">
    <property type="taxonomic scope" value="Archaea"/>
</dbReference>
<keyword evidence="1" id="KW-0472">Membrane</keyword>
<evidence type="ECO:0000313" key="3">
    <source>
        <dbReference type="Proteomes" id="UP000011554"/>
    </source>
</evidence>
<evidence type="ECO:0000256" key="1">
    <source>
        <dbReference type="SAM" id="Phobius"/>
    </source>
</evidence>